<name>A0A9D4QMT7_DREPO</name>
<protein>
    <submittedName>
        <fullName evidence="3">Uncharacterized protein</fullName>
    </submittedName>
</protein>
<dbReference type="AlphaFoldDB" id="A0A9D4QMT7"/>
<keyword evidence="1" id="KW-0175">Coiled coil</keyword>
<feature type="coiled-coil region" evidence="1">
    <location>
        <begin position="82"/>
        <end position="123"/>
    </location>
</feature>
<gene>
    <name evidence="3" type="ORF">DPMN_109258</name>
</gene>
<reference evidence="3" key="1">
    <citation type="journal article" date="2019" name="bioRxiv">
        <title>The Genome of the Zebra Mussel, Dreissena polymorpha: A Resource for Invasive Species Research.</title>
        <authorList>
            <person name="McCartney M.A."/>
            <person name="Auch B."/>
            <person name="Kono T."/>
            <person name="Mallez S."/>
            <person name="Zhang Y."/>
            <person name="Obille A."/>
            <person name="Becker A."/>
            <person name="Abrahante J.E."/>
            <person name="Garbe J."/>
            <person name="Badalamenti J.P."/>
            <person name="Herman A."/>
            <person name="Mangelson H."/>
            <person name="Liachko I."/>
            <person name="Sullivan S."/>
            <person name="Sone E.D."/>
            <person name="Koren S."/>
            <person name="Silverstein K.A.T."/>
            <person name="Beckman K.B."/>
            <person name="Gohl D.M."/>
        </authorList>
    </citation>
    <scope>NUCLEOTIDE SEQUENCE</scope>
    <source>
        <strain evidence="3">Duluth1</strain>
        <tissue evidence="3">Whole animal</tissue>
    </source>
</reference>
<dbReference type="Proteomes" id="UP000828390">
    <property type="component" value="Unassembled WGS sequence"/>
</dbReference>
<evidence type="ECO:0000256" key="1">
    <source>
        <dbReference type="SAM" id="Coils"/>
    </source>
</evidence>
<dbReference type="EMBL" id="JAIWYP010000004">
    <property type="protein sequence ID" value="KAH3835890.1"/>
    <property type="molecule type" value="Genomic_DNA"/>
</dbReference>
<evidence type="ECO:0000313" key="3">
    <source>
        <dbReference type="EMBL" id="KAH3835890.1"/>
    </source>
</evidence>
<reference evidence="3" key="2">
    <citation type="submission" date="2020-11" db="EMBL/GenBank/DDBJ databases">
        <authorList>
            <person name="McCartney M.A."/>
            <person name="Auch B."/>
            <person name="Kono T."/>
            <person name="Mallez S."/>
            <person name="Becker A."/>
            <person name="Gohl D.M."/>
            <person name="Silverstein K.A.T."/>
            <person name="Koren S."/>
            <person name="Bechman K.B."/>
            <person name="Herman A."/>
            <person name="Abrahante J.E."/>
            <person name="Garbe J."/>
        </authorList>
    </citation>
    <scope>NUCLEOTIDE SEQUENCE</scope>
    <source>
        <strain evidence="3">Duluth1</strain>
        <tissue evidence="3">Whole animal</tissue>
    </source>
</reference>
<feature type="compositionally biased region" description="Low complexity" evidence="2">
    <location>
        <begin position="7"/>
        <end position="20"/>
    </location>
</feature>
<feature type="region of interest" description="Disordered" evidence="2">
    <location>
        <begin position="1"/>
        <end position="26"/>
    </location>
</feature>
<evidence type="ECO:0000256" key="2">
    <source>
        <dbReference type="SAM" id="MobiDB-lite"/>
    </source>
</evidence>
<keyword evidence="4" id="KW-1185">Reference proteome</keyword>
<comment type="caution">
    <text evidence="3">The sequence shown here is derived from an EMBL/GenBank/DDBJ whole genome shotgun (WGS) entry which is preliminary data.</text>
</comment>
<sequence length="147" mass="17220">MLKFDANQQTNKQTDQQTNKPTDRAKTICPQVYTRGHKKLEEINNKVSKVLTKEEFSFIRKIIKETVEQIKEKLFATVLHRIEILEGNVFEQKRDIEKLQNKVLEKNKQIEELRSKNEMLQDEKALPPFIMNSKTIRSSTVDGTTSE</sequence>
<accession>A0A9D4QMT7</accession>
<proteinExistence type="predicted"/>
<organism evidence="3 4">
    <name type="scientific">Dreissena polymorpha</name>
    <name type="common">Zebra mussel</name>
    <name type="synonym">Mytilus polymorpha</name>
    <dbReference type="NCBI Taxonomy" id="45954"/>
    <lineage>
        <taxon>Eukaryota</taxon>
        <taxon>Metazoa</taxon>
        <taxon>Spiralia</taxon>
        <taxon>Lophotrochozoa</taxon>
        <taxon>Mollusca</taxon>
        <taxon>Bivalvia</taxon>
        <taxon>Autobranchia</taxon>
        <taxon>Heteroconchia</taxon>
        <taxon>Euheterodonta</taxon>
        <taxon>Imparidentia</taxon>
        <taxon>Neoheterodontei</taxon>
        <taxon>Myida</taxon>
        <taxon>Dreissenoidea</taxon>
        <taxon>Dreissenidae</taxon>
        <taxon>Dreissena</taxon>
    </lineage>
</organism>
<evidence type="ECO:0000313" key="4">
    <source>
        <dbReference type="Proteomes" id="UP000828390"/>
    </source>
</evidence>